<dbReference type="PATRIC" id="fig|1938.3.peg.5875"/>
<evidence type="ECO:0000256" key="1">
    <source>
        <dbReference type="PROSITE-ProRule" id="PRU00464"/>
    </source>
</evidence>
<evidence type="ECO:0000259" key="2">
    <source>
        <dbReference type="PROSITE" id="PS51084"/>
    </source>
</evidence>
<proteinExistence type="predicted"/>
<gene>
    <name evidence="3" type="ORF">ACM01_07805</name>
</gene>
<evidence type="ECO:0000313" key="4">
    <source>
        <dbReference type="Proteomes" id="UP000037432"/>
    </source>
</evidence>
<dbReference type="Proteomes" id="UP000037432">
    <property type="component" value="Unassembled WGS sequence"/>
</dbReference>
<protein>
    <recommendedName>
        <fullName evidence="2">HIT domain-containing protein</fullName>
    </recommendedName>
</protein>
<evidence type="ECO:0000313" key="3">
    <source>
        <dbReference type="EMBL" id="KMS75688.1"/>
    </source>
</evidence>
<dbReference type="SUPFAM" id="SSF54197">
    <property type="entry name" value="HIT-like"/>
    <property type="match status" value="1"/>
</dbReference>
<accession>A0A0J7ZKM0</accession>
<dbReference type="AlphaFoldDB" id="A0A0J7ZKM0"/>
<sequence>MHLARFCLRLPMASAVASAKTCRGKSRLSVTELHHDTMGEASVTGEGFTIGTADNATEILPVTTPDLSDLVRHEDYREICSFCAEIHFKQEHNLLGELLPDYAVEDFILFESDHFVVIPGVGAVCDGYVLISPKEHVLSFGHLGSALDAELDDVCRRTAGFLRERYGERVLAFEHGAESFRNRGGSCTDHAHLHMFPAVPEIDIAAGLRRDFELRSVNDFLPALRHQVQERQKPYLWLRSDDGQMWICDAPSALSQYVRRIIVAQLGRADEWDWAVFPGIEHLRSTIETFRVFPNG</sequence>
<dbReference type="InterPro" id="IPR036265">
    <property type="entry name" value="HIT-like_sf"/>
</dbReference>
<comment type="caution">
    <text evidence="3">The sequence shown here is derived from an EMBL/GenBank/DDBJ whole genome shotgun (WGS) entry which is preliminary data.</text>
</comment>
<feature type="short sequence motif" description="Histidine triad motif" evidence="1">
    <location>
        <begin position="190"/>
        <end position="194"/>
    </location>
</feature>
<feature type="domain" description="HIT" evidence="2">
    <location>
        <begin position="95"/>
        <end position="206"/>
    </location>
</feature>
<dbReference type="PROSITE" id="PS51084">
    <property type="entry name" value="HIT_2"/>
    <property type="match status" value="1"/>
</dbReference>
<dbReference type="Gene3D" id="3.30.428.10">
    <property type="entry name" value="HIT-like"/>
    <property type="match status" value="1"/>
</dbReference>
<dbReference type="InterPro" id="IPR011146">
    <property type="entry name" value="HIT-like"/>
</dbReference>
<name>A0A0J7ZKM0_STRVR</name>
<organism evidence="3 4">
    <name type="scientific">Streptomyces viridochromogenes</name>
    <dbReference type="NCBI Taxonomy" id="1938"/>
    <lineage>
        <taxon>Bacteria</taxon>
        <taxon>Bacillati</taxon>
        <taxon>Actinomycetota</taxon>
        <taxon>Actinomycetes</taxon>
        <taxon>Kitasatosporales</taxon>
        <taxon>Streptomycetaceae</taxon>
        <taxon>Streptomyces</taxon>
    </lineage>
</organism>
<dbReference type="GO" id="GO:0003824">
    <property type="term" value="F:catalytic activity"/>
    <property type="evidence" value="ECO:0007669"/>
    <property type="project" value="InterPro"/>
</dbReference>
<dbReference type="EMBL" id="LFNT01000006">
    <property type="protein sequence ID" value="KMS75688.1"/>
    <property type="molecule type" value="Genomic_DNA"/>
</dbReference>
<reference evidence="3 4" key="1">
    <citation type="submission" date="2015-06" db="EMBL/GenBank/DDBJ databases">
        <authorList>
            <person name="Ju K.-S."/>
            <person name="Doroghazi J.R."/>
            <person name="Metcalf W.W."/>
        </authorList>
    </citation>
    <scope>NUCLEOTIDE SEQUENCE [LARGE SCALE GENOMIC DNA]</scope>
    <source>
        <strain evidence="3 4">NRRL 3414</strain>
    </source>
</reference>